<evidence type="ECO:0000256" key="1">
    <source>
        <dbReference type="SAM" id="MobiDB-lite"/>
    </source>
</evidence>
<sequence>MVDGTRGESPLTGEPDLETQRESTPRRKEASTPRSERNSVFVAFDAEAEVGFGLRTGHHIRCGGGSGVAAGQGRRRPLSTTSRPRRNSISGGIVRAVAAVSASSGKCSPIAANASVPMPDSGLRCSVSVAPMR</sequence>
<name>A0A3N1H7Z1_9PSEU</name>
<protein>
    <submittedName>
        <fullName evidence="2">Uncharacterized protein</fullName>
    </submittedName>
</protein>
<feature type="compositionally biased region" description="Basic and acidic residues" evidence="1">
    <location>
        <begin position="18"/>
        <end position="37"/>
    </location>
</feature>
<accession>A0A3N1H7Z1</accession>
<feature type="region of interest" description="Disordered" evidence="1">
    <location>
        <begin position="63"/>
        <end position="89"/>
    </location>
</feature>
<keyword evidence="3" id="KW-1185">Reference proteome</keyword>
<proteinExistence type="predicted"/>
<dbReference type="Proteomes" id="UP000268727">
    <property type="component" value="Unassembled WGS sequence"/>
</dbReference>
<feature type="region of interest" description="Disordered" evidence="1">
    <location>
        <begin position="1"/>
        <end position="39"/>
    </location>
</feature>
<organism evidence="2 3">
    <name type="scientific">Saccharothrix texasensis</name>
    <dbReference type="NCBI Taxonomy" id="103734"/>
    <lineage>
        <taxon>Bacteria</taxon>
        <taxon>Bacillati</taxon>
        <taxon>Actinomycetota</taxon>
        <taxon>Actinomycetes</taxon>
        <taxon>Pseudonocardiales</taxon>
        <taxon>Pseudonocardiaceae</taxon>
        <taxon>Saccharothrix</taxon>
    </lineage>
</organism>
<evidence type="ECO:0000313" key="2">
    <source>
        <dbReference type="EMBL" id="ROP38657.1"/>
    </source>
</evidence>
<evidence type="ECO:0000313" key="3">
    <source>
        <dbReference type="Proteomes" id="UP000268727"/>
    </source>
</evidence>
<reference evidence="2 3" key="1">
    <citation type="submission" date="2018-11" db="EMBL/GenBank/DDBJ databases">
        <title>Sequencing the genomes of 1000 actinobacteria strains.</title>
        <authorList>
            <person name="Klenk H.-P."/>
        </authorList>
    </citation>
    <scope>NUCLEOTIDE SEQUENCE [LARGE SCALE GENOMIC DNA]</scope>
    <source>
        <strain evidence="2 3">DSM 44231</strain>
    </source>
</reference>
<dbReference type="AlphaFoldDB" id="A0A3N1H7Z1"/>
<dbReference type="EMBL" id="RJKM01000001">
    <property type="protein sequence ID" value="ROP38657.1"/>
    <property type="molecule type" value="Genomic_DNA"/>
</dbReference>
<gene>
    <name evidence="2" type="ORF">EDD40_4019</name>
</gene>
<comment type="caution">
    <text evidence="2">The sequence shown here is derived from an EMBL/GenBank/DDBJ whole genome shotgun (WGS) entry which is preliminary data.</text>
</comment>